<dbReference type="GO" id="GO:0000226">
    <property type="term" value="P:microtubule cytoskeleton organization"/>
    <property type="evidence" value="ECO:0007669"/>
    <property type="project" value="TreeGrafter"/>
</dbReference>
<feature type="region of interest" description="Disordered" evidence="1">
    <location>
        <begin position="154"/>
        <end position="191"/>
    </location>
</feature>
<evidence type="ECO:0000256" key="1">
    <source>
        <dbReference type="SAM" id="MobiDB-lite"/>
    </source>
</evidence>
<organism evidence="2">
    <name type="scientific">Cuerna arida</name>
    <dbReference type="NCBI Taxonomy" id="1464854"/>
    <lineage>
        <taxon>Eukaryota</taxon>
        <taxon>Metazoa</taxon>
        <taxon>Ecdysozoa</taxon>
        <taxon>Arthropoda</taxon>
        <taxon>Hexapoda</taxon>
        <taxon>Insecta</taxon>
        <taxon>Pterygota</taxon>
        <taxon>Neoptera</taxon>
        <taxon>Paraneoptera</taxon>
        <taxon>Hemiptera</taxon>
        <taxon>Auchenorrhyncha</taxon>
        <taxon>Membracoidea</taxon>
        <taxon>Cicadellidae</taxon>
        <taxon>Cicadellinae</taxon>
        <taxon>Proconiini</taxon>
        <taxon>Cuerna</taxon>
    </lineage>
</organism>
<feature type="region of interest" description="Disordered" evidence="1">
    <location>
        <begin position="122"/>
        <end position="141"/>
    </location>
</feature>
<dbReference type="GO" id="GO:0005930">
    <property type="term" value="C:axoneme"/>
    <property type="evidence" value="ECO:0007669"/>
    <property type="project" value="TreeGrafter"/>
</dbReference>
<dbReference type="GO" id="GO:0036064">
    <property type="term" value="C:ciliary basal body"/>
    <property type="evidence" value="ECO:0007669"/>
    <property type="project" value="TreeGrafter"/>
</dbReference>
<dbReference type="PANTHER" id="PTHR14917">
    <property type="entry name" value="SPERMATOGENESIS-ASSOCIATED PROTEIN 7"/>
    <property type="match status" value="1"/>
</dbReference>
<name>A0A1B6GIC4_9HEMI</name>
<accession>A0A1B6GIC4</accession>
<sequence length="385" mass="43041">MKSSKVSGKRINNFEVYPKNAVAKTIMYQNMSSHYRRIYNAKSRVDTGPPFSHKPKPTQWNKKQKEYCVLKPSQASVTLTPSSKLCSRQGCGDRATPSFQPQISQSSTESKLRTLRVYHPPRKRIYSTSPASTELKSDPEVSVPEIPWIRTTEEVKTTVSKGSSSDSAYTEEGEGNWSGGESRGPTPVSDTQIISRSEDLLYVKFIGGITEEVLRKGIFTNKALKSIFQSHIDAHKQYLNLRRMQEEVEKLQLELGIPKDDSSDFVSSYESILTKESISKMSSSKVEDKELMDALRQLNLSPSLKADVAKSLGLYSSIDMLSNSSSTESLKVRTHSKRTTFSSPLEVIHDVSHNAEKLPLSDDDSYEILSEGSESRPLTPLGLSW</sequence>
<dbReference type="InterPro" id="IPR029357">
    <property type="entry name" value="SPATA7"/>
</dbReference>
<dbReference type="PANTHER" id="PTHR14917:SF4">
    <property type="entry name" value="SPERMATOGENESIS-ASSOCIATED 7"/>
    <property type="match status" value="1"/>
</dbReference>
<dbReference type="EMBL" id="GECZ01007577">
    <property type="protein sequence ID" value="JAS62192.1"/>
    <property type="molecule type" value="Transcribed_RNA"/>
</dbReference>
<feature type="compositionally biased region" description="Polar residues" evidence="1">
    <location>
        <begin position="157"/>
        <end position="168"/>
    </location>
</feature>
<reference evidence="2" key="1">
    <citation type="submission" date="2015-11" db="EMBL/GenBank/DDBJ databases">
        <title>De novo transcriptome assembly of four potential Pierce s Disease insect vectors from Arizona vineyards.</title>
        <authorList>
            <person name="Tassone E.E."/>
        </authorList>
    </citation>
    <scope>NUCLEOTIDE SEQUENCE</scope>
</reference>
<evidence type="ECO:0000313" key="2">
    <source>
        <dbReference type="EMBL" id="JAS62192.1"/>
    </source>
</evidence>
<dbReference type="Pfam" id="PF15244">
    <property type="entry name" value="HSD3"/>
    <property type="match status" value="1"/>
</dbReference>
<gene>
    <name evidence="2" type="ORF">g.29169</name>
</gene>
<proteinExistence type="predicted"/>
<protein>
    <submittedName>
        <fullName evidence="2">Uncharacterized protein</fullName>
    </submittedName>
</protein>
<dbReference type="AlphaFoldDB" id="A0A1B6GIC4"/>